<dbReference type="AlphaFoldDB" id="A0A4Y2J7A3"/>
<accession>A0A4Y2J7A3</accession>
<dbReference type="EMBL" id="BGPR01003270">
    <property type="protein sequence ID" value="GBM85890.1"/>
    <property type="molecule type" value="Genomic_DNA"/>
</dbReference>
<evidence type="ECO:0000256" key="1">
    <source>
        <dbReference type="SAM" id="MobiDB-lite"/>
    </source>
</evidence>
<comment type="caution">
    <text evidence="2">The sequence shown here is derived from an EMBL/GenBank/DDBJ whole genome shotgun (WGS) entry which is preliminary data.</text>
</comment>
<keyword evidence="3" id="KW-1185">Reference proteome</keyword>
<dbReference type="Proteomes" id="UP000499080">
    <property type="component" value="Unassembled WGS sequence"/>
</dbReference>
<evidence type="ECO:0000313" key="3">
    <source>
        <dbReference type="Proteomes" id="UP000499080"/>
    </source>
</evidence>
<name>A0A4Y2J7A3_ARAVE</name>
<feature type="region of interest" description="Disordered" evidence="1">
    <location>
        <begin position="60"/>
        <end position="89"/>
    </location>
</feature>
<evidence type="ECO:0000313" key="2">
    <source>
        <dbReference type="EMBL" id="GBM85890.1"/>
    </source>
</evidence>
<proteinExistence type="predicted"/>
<reference evidence="2 3" key="1">
    <citation type="journal article" date="2019" name="Sci. Rep.">
        <title>Orb-weaving spider Araneus ventricosus genome elucidates the spidroin gene catalogue.</title>
        <authorList>
            <person name="Kono N."/>
            <person name="Nakamura H."/>
            <person name="Ohtoshi R."/>
            <person name="Moran D.A.P."/>
            <person name="Shinohara A."/>
            <person name="Yoshida Y."/>
            <person name="Fujiwara M."/>
            <person name="Mori M."/>
            <person name="Tomita M."/>
            <person name="Arakawa K."/>
        </authorList>
    </citation>
    <scope>NUCLEOTIDE SEQUENCE [LARGE SCALE GENOMIC DNA]</scope>
</reference>
<sequence>MALVPLHLLAAYRRPKVLESDLEENILNFLDESQLPNDQQAKLLSQLIMRYQKTVREPAPPIPVTIADKSMPIPHEELRSEQNTNYYEI</sequence>
<gene>
    <name evidence="2" type="ORF">AVEN_144317_1</name>
</gene>
<protein>
    <submittedName>
        <fullName evidence="2">Uncharacterized protein</fullName>
    </submittedName>
</protein>
<organism evidence="2 3">
    <name type="scientific">Araneus ventricosus</name>
    <name type="common">Orbweaver spider</name>
    <name type="synonym">Epeira ventricosa</name>
    <dbReference type="NCBI Taxonomy" id="182803"/>
    <lineage>
        <taxon>Eukaryota</taxon>
        <taxon>Metazoa</taxon>
        <taxon>Ecdysozoa</taxon>
        <taxon>Arthropoda</taxon>
        <taxon>Chelicerata</taxon>
        <taxon>Arachnida</taxon>
        <taxon>Araneae</taxon>
        <taxon>Araneomorphae</taxon>
        <taxon>Entelegynae</taxon>
        <taxon>Araneoidea</taxon>
        <taxon>Araneidae</taxon>
        <taxon>Araneus</taxon>
    </lineage>
</organism>